<reference evidence="2 3" key="1">
    <citation type="submission" date="2019-08" db="EMBL/GenBank/DDBJ databases">
        <title>Genomes of Subsaximicrobium wynnwilliamsii strains.</title>
        <authorList>
            <person name="Bowman J.P."/>
        </authorList>
    </citation>
    <scope>NUCLEOTIDE SEQUENCE [LARGE SCALE GENOMIC DNA]</scope>
    <source>
        <strain evidence="2 3">2-80-2</strain>
    </source>
</reference>
<dbReference type="EMBL" id="VORO01000003">
    <property type="protein sequence ID" value="TXD90536.1"/>
    <property type="molecule type" value="Genomic_DNA"/>
</dbReference>
<feature type="transmembrane region" description="Helical" evidence="1">
    <location>
        <begin position="87"/>
        <end position="108"/>
    </location>
</feature>
<keyword evidence="3" id="KW-1185">Reference proteome</keyword>
<dbReference type="RefSeq" id="WP_147085282.1">
    <property type="nucleotide sequence ID" value="NZ_VORM01000002.1"/>
</dbReference>
<comment type="caution">
    <text evidence="2">The sequence shown here is derived from an EMBL/GenBank/DDBJ whole genome shotgun (WGS) entry which is preliminary data.</text>
</comment>
<sequence>MPKKRKIILALSIIPQVLLIKVLALYPDFVEAFYSHGVYRYISKTLRYLLGWLPFSFGDLLYTFVIIYAIRWLILNGKRILRDFTNWILEVLSAVSIAYFAFHLLWAFNYYRLPLHQSLNIESDYTTAQLMDFTKQLIAKTNAIHFKITKDDSLKVTMPYSKSELLKKVPEGYEHLAKEFPYLAYSPSSIKRSIYSLPLTYMGFSGYLNPFTNEAQIDGLIPTYKYPTTGSHEVAHQLGYAAENEANFIGSMATMKHPDVYFKYSGHAFALRHCLGELYKRQPETYYEVLATINPGILKNYQEVQGFWDRYKNPTEPLFKSTYNNFLKANNQTAGMKSYSYVVALLVNYYEAHPLD</sequence>
<accession>A0A5C6ZKK8</accession>
<keyword evidence="1" id="KW-0472">Membrane</keyword>
<dbReference type="InterPro" id="IPR024294">
    <property type="entry name" value="DUF3810"/>
</dbReference>
<name>A0A5C6ZKK8_9FLAO</name>
<proteinExistence type="predicted"/>
<dbReference type="AlphaFoldDB" id="A0A5C6ZKK8"/>
<organism evidence="2 3">
    <name type="scientific">Subsaximicrobium wynnwilliamsii</name>
    <dbReference type="NCBI Taxonomy" id="291179"/>
    <lineage>
        <taxon>Bacteria</taxon>
        <taxon>Pseudomonadati</taxon>
        <taxon>Bacteroidota</taxon>
        <taxon>Flavobacteriia</taxon>
        <taxon>Flavobacteriales</taxon>
        <taxon>Flavobacteriaceae</taxon>
        <taxon>Subsaximicrobium</taxon>
    </lineage>
</organism>
<evidence type="ECO:0000313" key="3">
    <source>
        <dbReference type="Proteomes" id="UP000321578"/>
    </source>
</evidence>
<keyword evidence="1" id="KW-0812">Transmembrane</keyword>
<gene>
    <name evidence="2" type="ORF">ESY86_03990</name>
</gene>
<feature type="transmembrane region" description="Helical" evidence="1">
    <location>
        <begin position="48"/>
        <end position="75"/>
    </location>
</feature>
<evidence type="ECO:0000256" key="1">
    <source>
        <dbReference type="SAM" id="Phobius"/>
    </source>
</evidence>
<dbReference type="OrthoDB" id="1048788at2"/>
<keyword evidence="1" id="KW-1133">Transmembrane helix</keyword>
<protein>
    <submittedName>
        <fullName evidence="2">DUF3810 domain-containing protein</fullName>
    </submittedName>
</protein>
<dbReference type="Proteomes" id="UP000321578">
    <property type="component" value="Unassembled WGS sequence"/>
</dbReference>
<evidence type="ECO:0000313" key="2">
    <source>
        <dbReference type="EMBL" id="TXD90536.1"/>
    </source>
</evidence>
<dbReference type="Pfam" id="PF12725">
    <property type="entry name" value="DUF3810"/>
    <property type="match status" value="1"/>
</dbReference>